<evidence type="ECO:0000313" key="3">
    <source>
        <dbReference type="Proteomes" id="UP000190044"/>
    </source>
</evidence>
<organism evidence="2 3">
    <name type="scientific">Sphingopyxis flava</name>
    <dbReference type="NCBI Taxonomy" id="1507287"/>
    <lineage>
        <taxon>Bacteria</taxon>
        <taxon>Pseudomonadati</taxon>
        <taxon>Pseudomonadota</taxon>
        <taxon>Alphaproteobacteria</taxon>
        <taxon>Sphingomonadales</taxon>
        <taxon>Sphingomonadaceae</taxon>
        <taxon>Sphingopyxis</taxon>
    </lineage>
</organism>
<feature type="chain" id="PRO_5013069514" description="DUF885 domain-containing protein" evidence="1">
    <location>
        <begin position="22"/>
        <end position="240"/>
    </location>
</feature>
<evidence type="ECO:0000256" key="1">
    <source>
        <dbReference type="SAM" id="SignalP"/>
    </source>
</evidence>
<evidence type="ECO:0008006" key="4">
    <source>
        <dbReference type="Google" id="ProtNLM"/>
    </source>
</evidence>
<dbReference type="Proteomes" id="UP000190044">
    <property type="component" value="Unassembled WGS sequence"/>
</dbReference>
<dbReference type="EMBL" id="FUYP01000033">
    <property type="protein sequence ID" value="SKB94140.1"/>
    <property type="molecule type" value="Genomic_DNA"/>
</dbReference>
<reference evidence="3" key="1">
    <citation type="submission" date="2017-02" db="EMBL/GenBank/DDBJ databases">
        <authorList>
            <person name="Varghese N."/>
            <person name="Submissions S."/>
        </authorList>
    </citation>
    <scope>NUCLEOTIDE SEQUENCE [LARGE SCALE GENOMIC DNA]</scope>
    <source>
        <strain evidence="3">R11H</strain>
    </source>
</reference>
<dbReference type="AlphaFoldDB" id="A0A1T5FDB1"/>
<sequence length="240" mass="26254">MIKRTAVTLACLSLAMLPAGGGAVEGVRSPPPEICTGGAGWADDDAEATAHEFEQAFREFDQRFTAFSERFAEAFDTEEDRPDMAATAALRAAMEDVYRALARLIPLRDAGDEAWPMKFLLNDIPGGVPFPDLDPPDRGEVLRAAFLRELTTVAIPGEPRSKVRFLARLDMTRMLLDATGEGGGERNEDALRILADDALVEAYDADFRRPALRVLDDGWHTSLASRLRSQVARMCGEVEG</sequence>
<evidence type="ECO:0000313" key="2">
    <source>
        <dbReference type="EMBL" id="SKB94140.1"/>
    </source>
</evidence>
<dbReference type="RefSeq" id="WP_079639911.1">
    <property type="nucleotide sequence ID" value="NZ_FUYP01000033.1"/>
</dbReference>
<name>A0A1T5FDB1_9SPHN</name>
<dbReference type="OrthoDB" id="9834570at2"/>
<gene>
    <name evidence="2" type="ORF">SAMN06295937_10333</name>
</gene>
<accession>A0A1T5FDB1</accession>
<proteinExistence type="predicted"/>
<protein>
    <recommendedName>
        <fullName evidence="4">DUF885 domain-containing protein</fullName>
    </recommendedName>
</protein>
<keyword evidence="3" id="KW-1185">Reference proteome</keyword>
<feature type="signal peptide" evidence="1">
    <location>
        <begin position="1"/>
        <end position="21"/>
    </location>
</feature>
<keyword evidence="1" id="KW-0732">Signal</keyword>